<name>A0A183F8C7_HELPZ</name>
<dbReference type="Pfam" id="PF25585">
    <property type="entry name" value="zf-CCCH_DUS3L"/>
    <property type="match status" value="2"/>
</dbReference>
<comment type="catalytic activity">
    <reaction evidence="11">
        <text>a 5,6-dihydrouridine in mRNA + NAD(+) = a uridine in mRNA + NADH + H(+)</text>
        <dbReference type="Rhea" id="RHEA:69851"/>
        <dbReference type="Rhea" id="RHEA-COMP:14658"/>
        <dbReference type="Rhea" id="RHEA-COMP:17789"/>
        <dbReference type="ChEBI" id="CHEBI:15378"/>
        <dbReference type="ChEBI" id="CHEBI:57540"/>
        <dbReference type="ChEBI" id="CHEBI:57945"/>
        <dbReference type="ChEBI" id="CHEBI:65315"/>
        <dbReference type="ChEBI" id="CHEBI:74443"/>
    </reaction>
    <physiologicalReaction direction="right-to-left" evidence="11">
        <dbReference type="Rhea" id="RHEA:69853"/>
    </physiologicalReaction>
</comment>
<feature type="zinc finger region" description="C3H1-type" evidence="14">
    <location>
        <begin position="69"/>
        <end position="97"/>
    </location>
</feature>
<feature type="zinc finger region" description="C3H1-type" evidence="14">
    <location>
        <begin position="110"/>
        <end position="135"/>
    </location>
</feature>
<comment type="function">
    <text evidence="9">Catalyzes the synthesis of dihydrouridine, a modified base, in various RNAs, such as tRNAs, mRNAs and some long non-coding RNAs (lncRNAs). Mainly modifies the uridine in position 47 (U47) in the D-loop of most cytoplasmic tRNAs. Also able to mediate the formation of dihydrouridine in some mRNAs, thereby regulating their translation.</text>
</comment>
<dbReference type="EMBL" id="UZAH01003597">
    <property type="protein sequence ID" value="VDO25102.1"/>
    <property type="molecule type" value="Genomic_DNA"/>
</dbReference>
<dbReference type="PROSITE" id="PS50103">
    <property type="entry name" value="ZF_C3H1"/>
    <property type="match status" value="2"/>
</dbReference>
<dbReference type="PROSITE" id="PS01136">
    <property type="entry name" value="UPF0034"/>
    <property type="match status" value="1"/>
</dbReference>
<gene>
    <name evidence="17" type="ORF">HPBE_LOCUS2420</name>
</gene>
<keyword evidence="14 15" id="KW-0479">Metal-binding</keyword>
<sequence>MREVTGDCVTGRTANFYGIFLAFQQKKSLRSEPSRLRKHQFLSFKFLVGYLNVVTFRKEMKQAETIIRAANARLCPSVIQPVKCKFGEKCNLDHDIPTFLAKKPGDIGEVCPLFEARGRCPFSFACRFGNAHVDSSGAQISKEPAVPYQETINSSSMHIQIALRKRTFDFKRSEKVEGSLGAMEREKPILDMRALKGKKYLAPLTTVGNLPFRRLCVGLGAEITCGEMALATSLLSGTPSEYSLVKRHPCERIFGVQLAGGFADTMTKAAQILVDEMTIDFIDVNMGCPIDVVNQKGGGCALPNRANKMVEGIFLCQAKSLKAPSEFCGSAAALCLTIGQRRRARRRRR</sequence>
<keyword evidence="14 15" id="KW-0862">Zinc</keyword>
<dbReference type="EC" id="1.3.1.-" evidence="15"/>
<dbReference type="SUPFAM" id="SSF51395">
    <property type="entry name" value="FMN-linked oxidoreductases"/>
    <property type="match status" value="1"/>
</dbReference>
<dbReference type="GO" id="GO:0008270">
    <property type="term" value="F:zinc ion binding"/>
    <property type="evidence" value="ECO:0007669"/>
    <property type="project" value="UniProtKB-KW"/>
</dbReference>
<dbReference type="Proteomes" id="UP000050761">
    <property type="component" value="Unassembled WGS sequence"/>
</dbReference>
<dbReference type="PANTHER" id="PTHR45846">
    <property type="entry name" value="TRNA-DIHYDROURIDINE(47) SYNTHASE [NAD(P)(+)]-LIKE"/>
    <property type="match status" value="1"/>
</dbReference>
<evidence type="ECO:0000256" key="6">
    <source>
        <dbReference type="ARBA" id="ARBA00022857"/>
    </source>
</evidence>
<reference evidence="17 18" key="1">
    <citation type="submission" date="2018-11" db="EMBL/GenBank/DDBJ databases">
        <authorList>
            <consortium name="Pathogen Informatics"/>
        </authorList>
    </citation>
    <scope>NUCLEOTIDE SEQUENCE [LARGE SCALE GENOMIC DNA]</scope>
</reference>
<keyword evidence="7 15" id="KW-0560">Oxidoreductase</keyword>
<dbReference type="OrthoDB" id="259935at2759"/>
<dbReference type="AlphaFoldDB" id="A0A183F8C7"/>
<accession>A0A3P7X6U0</accession>
<evidence type="ECO:0000256" key="10">
    <source>
        <dbReference type="ARBA" id="ARBA00048266"/>
    </source>
</evidence>
<comment type="catalytic activity">
    <reaction evidence="10">
        <text>5,6-dihydrouridine(47) in tRNA + NAD(+) = uridine(47) in tRNA + NADH + H(+)</text>
        <dbReference type="Rhea" id="RHEA:53364"/>
        <dbReference type="Rhea" id="RHEA-COMP:13539"/>
        <dbReference type="Rhea" id="RHEA-COMP:13540"/>
        <dbReference type="ChEBI" id="CHEBI:15378"/>
        <dbReference type="ChEBI" id="CHEBI:57540"/>
        <dbReference type="ChEBI" id="CHEBI:57945"/>
        <dbReference type="ChEBI" id="CHEBI:65315"/>
        <dbReference type="ChEBI" id="CHEBI:74443"/>
        <dbReference type="EC" id="1.3.1.89"/>
    </reaction>
    <physiologicalReaction direction="right-to-left" evidence="10">
        <dbReference type="Rhea" id="RHEA:53366"/>
    </physiologicalReaction>
</comment>
<dbReference type="Gene3D" id="4.10.1000.10">
    <property type="entry name" value="Zinc finger, CCCH-type"/>
    <property type="match status" value="1"/>
</dbReference>
<keyword evidence="4" id="KW-0507">mRNA processing</keyword>
<evidence type="ECO:0000256" key="2">
    <source>
        <dbReference type="ARBA" id="ARBA00022630"/>
    </source>
</evidence>
<dbReference type="InterPro" id="IPR013785">
    <property type="entry name" value="Aldolase_TIM"/>
</dbReference>
<evidence type="ECO:0000256" key="14">
    <source>
        <dbReference type="PROSITE-ProRule" id="PRU00723"/>
    </source>
</evidence>
<dbReference type="WBParaSite" id="HPBE_0000241901-mRNA-1">
    <property type="protein sequence ID" value="HPBE_0000241901-mRNA-1"/>
    <property type="gene ID" value="HPBE_0000241901"/>
</dbReference>
<dbReference type="GO" id="GO:0102265">
    <property type="term" value="F:tRNA-dihydrouridine47 synthase activity"/>
    <property type="evidence" value="ECO:0007669"/>
    <property type="project" value="UniProtKB-EC"/>
</dbReference>
<dbReference type="CDD" id="cd02801">
    <property type="entry name" value="DUS_like_FMN"/>
    <property type="match status" value="1"/>
</dbReference>
<feature type="domain" description="C3H1-type" evidence="16">
    <location>
        <begin position="110"/>
        <end position="135"/>
    </location>
</feature>
<dbReference type="GO" id="GO:0003723">
    <property type="term" value="F:RNA binding"/>
    <property type="evidence" value="ECO:0007669"/>
    <property type="project" value="TreeGrafter"/>
</dbReference>
<evidence type="ECO:0000256" key="8">
    <source>
        <dbReference type="ARBA" id="ARBA00023027"/>
    </source>
</evidence>
<keyword evidence="2 15" id="KW-0285">Flavoprotein</keyword>
<keyword evidence="6" id="KW-0521">NADP</keyword>
<dbReference type="Pfam" id="PF01207">
    <property type="entry name" value="Dus"/>
    <property type="match status" value="1"/>
</dbReference>
<comment type="similarity">
    <text evidence="15">Belongs to the dus family. Dus3 subfamily.</text>
</comment>
<reference evidence="19" key="2">
    <citation type="submission" date="2019-09" db="UniProtKB">
        <authorList>
            <consortium name="WormBaseParasite"/>
        </authorList>
    </citation>
    <scope>IDENTIFICATION</scope>
</reference>
<evidence type="ECO:0000313" key="17">
    <source>
        <dbReference type="EMBL" id="VDO25102.1"/>
    </source>
</evidence>
<evidence type="ECO:0000313" key="19">
    <source>
        <dbReference type="WBParaSite" id="HPBE_0000241901-mRNA-1"/>
    </source>
</evidence>
<dbReference type="GO" id="GO:0050660">
    <property type="term" value="F:flavin adenine dinucleotide binding"/>
    <property type="evidence" value="ECO:0007669"/>
    <property type="project" value="UniProtKB-UniRule"/>
</dbReference>
<evidence type="ECO:0000256" key="9">
    <source>
        <dbReference type="ARBA" id="ARBA00045365"/>
    </source>
</evidence>
<evidence type="ECO:0000259" key="16">
    <source>
        <dbReference type="PROSITE" id="PS50103"/>
    </source>
</evidence>
<keyword evidence="3 15" id="KW-0288">FMN</keyword>
<evidence type="ECO:0000256" key="12">
    <source>
        <dbReference type="ARBA" id="ARBA00049447"/>
    </source>
</evidence>
<keyword evidence="18" id="KW-1185">Reference proteome</keyword>
<proteinExistence type="inferred from homology"/>
<keyword evidence="14 15" id="KW-0863">Zinc-finger</keyword>
<accession>A0A183F8C7</accession>
<evidence type="ECO:0000256" key="7">
    <source>
        <dbReference type="ARBA" id="ARBA00023002"/>
    </source>
</evidence>
<comment type="catalytic activity">
    <reaction evidence="13">
        <text>5,6-dihydrouridine(47) in tRNA + NADP(+) = uridine(47) in tRNA + NADPH + H(+)</text>
        <dbReference type="Rhea" id="RHEA:53360"/>
        <dbReference type="Rhea" id="RHEA-COMP:13539"/>
        <dbReference type="Rhea" id="RHEA-COMP:13540"/>
        <dbReference type="ChEBI" id="CHEBI:15378"/>
        <dbReference type="ChEBI" id="CHEBI:57783"/>
        <dbReference type="ChEBI" id="CHEBI:58349"/>
        <dbReference type="ChEBI" id="CHEBI:65315"/>
        <dbReference type="ChEBI" id="CHEBI:74443"/>
        <dbReference type="EC" id="1.3.1.89"/>
    </reaction>
    <physiologicalReaction direction="right-to-left" evidence="13">
        <dbReference type="Rhea" id="RHEA:53362"/>
    </physiologicalReaction>
</comment>
<comment type="catalytic activity">
    <reaction evidence="12">
        <text>a 5,6-dihydrouridine in mRNA + NADP(+) = a uridine in mRNA + NADPH + H(+)</text>
        <dbReference type="Rhea" id="RHEA:69855"/>
        <dbReference type="Rhea" id="RHEA-COMP:14658"/>
        <dbReference type="Rhea" id="RHEA-COMP:17789"/>
        <dbReference type="ChEBI" id="CHEBI:15378"/>
        <dbReference type="ChEBI" id="CHEBI:57783"/>
        <dbReference type="ChEBI" id="CHEBI:58349"/>
        <dbReference type="ChEBI" id="CHEBI:65315"/>
        <dbReference type="ChEBI" id="CHEBI:74443"/>
    </reaction>
    <physiologicalReaction direction="right-to-left" evidence="12">
        <dbReference type="Rhea" id="RHEA:69857"/>
    </physiologicalReaction>
</comment>
<dbReference type="InterPro" id="IPR000571">
    <property type="entry name" value="Znf_CCCH"/>
</dbReference>
<evidence type="ECO:0000256" key="5">
    <source>
        <dbReference type="ARBA" id="ARBA00022694"/>
    </source>
</evidence>
<evidence type="ECO:0000313" key="18">
    <source>
        <dbReference type="Proteomes" id="UP000050761"/>
    </source>
</evidence>
<dbReference type="Gene3D" id="3.20.20.70">
    <property type="entry name" value="Aldolase class I"/>
    <property type="match status" value="1"/>
</dbReference>
<dbReference type="PANTHER" id="PTHR45846:SF1">
    <property type="entry name" value="TRNA-DIHYDROURIDINE(47) SYNTHASE [NAD(P)(+)]-LIKE"/>
    <property type="match status" value="1"/>
</dbReference>
<evidence type="ECO:0000256" key="13">
    <source>
        <dbReference type="ARBA" id="ARBA00049513"/>
    </source>
</evidence>
<evidence type="ECO:0000256" key="11">
    <source>
        <dbReference type="ARBA" id="ARBA00048342"/>
    </source>
</evidence>
<dbReference type="InterPro" id="IPR035587">
    <property type="entry name" value="DUS-like_FMN-bd"/>
</dbReference>
<evidence type="ECO:0000256" key="1">
    <source>
        <dbReference type="ARBA" id="ARBA00001917"/>
    </source>
</evidence>
<evidence type="ECO:0000256" key="4">
    <source>
        <dbReference type="ARBA" id="ARBA00022664"/>
    </source>
</evidence>
<dbReference type="InterPro" id="IPR018517">
    <property type="entry name" value="tRNA_hU_synthase_CS"/>
</dbReference>
<keyword evidence="8" id="KW-0520">NAD</keyword>
<protein>
    <recommendedName>
        <fullName evidence="15">tRNA-dihydrouridine(47) synthase [NAD(P)(+)]</fullName>
        <ecNumber evidence="15">1.3.1.-</ecNumber>
    </recommendedName>
    <alternativeName>
        <fullName evidence="15">tRNA-dihydrouridine synthase 3</fullName>
    </alternativeName>
</protein>
<comment type="cofactor">
    <cofactor evidence="1 15">
        <name>FMN</name>
        <dbReference type="ChEBI" id="CHEBI:58210"/>
    </cofactor>
</comment>
<organism evidence="18 19">
    <name type="scientific">Heligmosomoides polygyrus</name>
    <name type="common">Parasitic roundworm</name>
    <dbReference type="NCBI Taxonomy" id="6339"/>
    <lineage>
        <taxon>Eukaryota</taxon>
        <taxon>Metazoa</taxon>
        <taxon>Ecdysozoa</taxon>
        <taxon>Nematoda</taxon>
        <taxon>Chromadorea</taxon>
        <taxon>Rhabditida</taxon>
        <taxon>Rhabditina</taxon>
        <taxon>Rhabditomorpha</taxon>
        <taxon>Strongyloidea</taxon>
        <taxon>Heligmosomidae</taxon>
        <taxon>Heligmosomoides</taxon>
    </lineage>
</organism>
<evidence type="ECO:0000256" key="15">
    <source>
        <dbReference type="RuleBase" id="RU291113"/>
    </source>
</evidence>
<dbReference type="GO" id="GO:0006397">
    <property type="term" value="P:mRNA processing"/>
    <property type="evidence" value="ECO:0007669"/>
    <property type="project" value="UniProtKB-KW"/>
</dbReference>
<evidence type="ECO:0000256" key="3">
    <source>
        <dbReference type="ARBA" id="ARBA00022643"/>
    </source>
</evidence>
<keyword evidence="5 15" id="KW-0819">tRNA processing</keyword>
<feature type="domain" description="C3H1-type" evidence="16">
    <location>
        <begin position="69"/>
        <end position="97"/>
    </location>
</feature>